<dbReference type="EC" id="2.3.1.199" evidence="11"/>
<feature type="transmembrane region" description="Helical" evidence="11">
    <location>
        <begin position="158"/>
        <end position="176"/>
    </location>
</feature>
<dbReference type="GO" id="GO:0042761">
    <property type="term" value="P:very long-chain fatty acid biosynthetic process"/>
    <property type="evidence" value="ECO:0007669"/>
    <property type="project" value="TreeGrafter"/>
</dbReference>
<proteinExistence type="evidence at transcript level"/>
<feature type="transmembrane region" description="Helical" evidence="11">
    <location>
        <begin position="213"/>
        <end position="237"/>
    </location>
</feature>
<keyword evidence="4 11" id="KW-0808">Transferase</keyword>
<keyword evidence="9 11" id="KW-0472">Membrane</keyword>
<keyword evidence="6 11" id="KW-0276">Fatty acid metabolism</keyword>
<accession>F1LC11</accession>
<feature type="transmembrane region" description="Helical" evidence="11">
    <location>
        <begin position="80"/>
        <end position="103"/>
    </location>
</feature>
<keyword evidence="5 11" id="KW-0812">Transmembrane</keyword>
<evidence type="ECO:0000313" key="12">
    <source>
        <dbReference type="EMBL" id="ADY47665.1"/>
    </source>
</evidence>
<evidence type="ECO:0000256" key="7">
    <source>
        <dbReference type="ARBA" id="ARBA00022989"/>
    </source>
</evidence>
<dbReference type="AlphaFoldDB" id="F1LC11"/>
<keyword evidence="10 11" id="KW-0275">Fatty acid biosynthesis</keyword>
<sequence length="292" mass="34294">MASMKQSEDDYHIWRSEEGQIIHVPYHYTRTWEIEKFWNAEFVHWFFNKYWSCSIYIAILYALIVHSLQRYQQSRKPWELRLPLCIWNASLAIFSGIATYRFGEEFVYTVGTRPLLHSVCYSINPTSPAAFWACAFALSKVAELGDTFFVVMRKKPLIFLHWYHHAVVLVYSWNAACELTAAGRWFIFMNFFVHSIMYTYYSFTAYGIRPPRILSMCITALQTSQMLVGVAISITVLNIKLKDTLCQQSMDNLALCFAIYASFAVLFMRFFYDAYMKPRKAQQVNQPTKKTE</sequence>
<comment type="catalytic activity">
    <reaction evidence="11">
        <text>a very-long-chain acyl-CoA + malonyl-CoA + H(+) = a very-long-chain 3-oxoacyl-CoA + CO2 + CoA</text>
        <dbReference type="Rhea" id="RHEA:32727"/>
        <dbReference type="ChEBI" id="CHEBI:15378"/>
        <dbReference type="ChEBI" id="CHEBI:16526"/>
        <dbReference type="ChEBI" id="CHEBI:57287"/>
        <dbReference type="ChEBI" id="CHEBI:57384"/>
        <dbReference type="ChEBI" id="CHEBI:90725"/>
        <dbReference type="ChEBI" id="CHEBI:90736"/>
        <dbReference type="EC" id="2.3.1.199"/>
    </reaction>
</comment>
<keyword evidence="8 11" id="KW-0443">Lipid metabolism</keyword>
<evidence type="ECO:0000256" key="6">
    <source>
        <dbReference type="ARBA" id="ARBA00022832"/>
    </source>
</evidence>
<evidence type="ECO:0000256" key="9">
    <source>
        <dbReference type="ARBA" id="ARBA00023136"/>
    </source>
</evidence>
<reference evidence="12" key="1">
    <citation type="journal article" date="2011" name="Genome Res.">
        <title>Deep small RNA sequencing from the nematode Ascaris reveals conservation, functional diversification, and novel developmental profiles.</title>
        <authorList>
            <person name="Wang J."/>
            <person name="Czech B."/>
            <person name="Crunk A."/>
            <person name="Wallace A."/>
            <person name="Mitreva M."/>
            <person name="Hannon G.J."/>
            <person name="Davis R.E."/>
        </authorList>
    </citation>
    <scope>NUCLEOTIDE SEQUENCE</scope>
</reference>
<feature type="transmembrane region" description="Helical" evidence="11">
    <location>
        <begin position="49"/>
        <end position="68"/>
    </location>
</feature>
<dbReference type="UniPathway" id="UPA00094"/>
<keyword evidence="7 11" id="KW-1133">Transmembrane helix</keyword>
<evidence type="ECO:0000256" key="4">
    <source>
        <dbReference type="ARBA" id="ARBA00022679"/>
    </source>
</evidence>
<feature type="transmembrane region" description="Helical" evidence="11">
    <location>
        <begin position="182"/>
        <end position="201"/>
    </location>
</feature>
<organism evidence="12">
    <name type="scientific">Ascaris suum</name>
    <name type="common">Pig roundworm</name>
    <name type="synonym">Ascaris lumbricoides</name>
    <dbReference type="NCBI Taxonomy" id="6253"/>
    <lineage>
        <taxon>Eukaryota</taxon>
        <taxon>Metazoa</taxon>
        <taxon>Ecdysozoa</taxon>
        <taxon>Nematoda</taxon>
        <taxon>Chromadorea</taxon>
        <taxon>Rhabditida</taxon>
        <taxon>Spirurina</taxon>
        <taxon>Ascaridomorpha</taxon>
        <taxon>Ascaridoidea</taxon>
        <taxon>Ascarididae</taxon>
        <taxon>Ascaris</taxon>
    </lineage>
</organism>
<dbReference type="Pfam" id="PF01151">
    <property type="entry name" value="ELO"/>
    <property type="match status" value="1"/>
</dbReference>
<evidence type="ECO:0000256" key="11">
    <source>
        <dbReference type="RuleBase" id="RU361115"/>
    </source>
</evidence>
<feature type="transmembrane region" description="Helical" evidence="11">
    <location>
        <begin position="115"/>
        <end position="138"/>
    </location>
</feature>
<dbReference type="GO" id="GO:0034625">
    <property type="term" value="P:fatty acid elongation, monounsaturated fatty acid"/>
    <property type="evidence" value="ECO:0007669"/>
    <property type="project" value="TreeGrafter"/>
</dbReference>
<evidence type="ECO:0000256" key="3">
    <source>
        <dbReference type="ARBA" id="ARBA00022516"/>
    </source>
</evidence>
<dbReference type="GO" id="GO:0005789">
    <property type="term" value="C:endoplasmic reticulum membrane"/>
    <property type="evidence" value="ECO:0007669"/>
    <property type="project" value="TreeGrafter"/>
</dbReference>
<dbReference type="PANTHER" id="PTHR11157">
    <property type="entry name" value="FATTY ACID ACYL TRANSFERASE-RELATED"/>
    <property type="match status" value="1"/>
</dbReference>
<keyword evidence="3 11" id="KW-0444">Lipid biosynthesis</keyword>
<evidence type="ECO:0000256" key="5">
    <source>
        <dbReference type="ARBA" id="ARBA00022692"/>
    </source>
</evidence>
<dbReference type="PROSITE" id="PS01188">
    <property type="entry name" value="ELO"/>
    <property type="match status" value="1"/>
</dbReference>
<dbReference type="GO" id="GO:0030148">
    <property type="term" value="P:sphingolipid biosynthetic process"/>
    <property type="evidence" value="ECO:0007669"/>
    <property type="project" value="TreeGrafter"/>
</dbReference>
<dbReference type="InterPro" id="IPR030457">
    <property type="entry name" value="ELO_CS"/>
</dbReference>
<evidence type="ECO:0000256" key="8">
    <source>
        <dbReference type="ARBA" id="ARBA00023098"/>
    </source>
</evidence>
<dbReference type="GO" id="GO:0009922">
    <property type="term" value="F:fatty acid elongase activity"/>
    <property type="evidence" value="ECO:0007669"/>
    <property type="project" value="UniProtKB-EC"/>
</dbReference>
<dbReference type="GO" id="GO:0034626">
    <property type="term" value="P:fatty acid elongation, polyunsaturated fatty acid"/>
    <property type="evidence" value="ECO:0007669"/>
    <property type="project" value="TreeGrafter"/>
</dbReference>
<dbReference type="EMBL" id="JI176986">
    <property type="protein sequence ID" value="ADY47665.1"/>
    <property type="molecule type" value="mRNA"/>
</dbReference>
<evidence type="ECO:0000256" key="2">
    <source>
        <dbReference type="ARBA" id="ARBA00005194"/>
    </source>
</evidence>
<evidence type="ECO:0000256" key="1">
    <source>
        <dbReference type="ARBA" id="ARBA00004141"/>
    </source>
</evidence>
<name>F1LC11_ASCSU</name>
<evidence type="ECO:0000256" key="10">
    <source>
        <dbReference type="ARBA" id="ARBA00023160"/>
    </source>
</evidence>
<feature type="transmembrane region" description="Helical" evidence="11">
    <location>
        <begin position="252"/>
        <end position="272"/>
    </location>
</feature>
<comment type="pathway">
    <text evidence="2">Lipid metabolism; fatty acid biosynthesis.</text>
</comment>
<protein>
    <recommendedName>
        <fullName evidence="11">Elongation of very long chain fatty acids protein</fullName>
        <ecNumber evidence="11">2.3.1.199</ecNumber>
    </recommendedName>
    <alternativeName>
        <fullName evidence="11">Very-long-chain 3-oxoacyl-CoA synthase</fullName>
    </alternativeName>
</protein>
<comment type="subcellular location">
    <subcellularLocation>
        <location evidence="1">Membrane</location>
        <topology evidence="1">Multi-pass membrane protein</topology>
    </subcellularLocation>
</comment>
<dbReference type="GO" id="GO:0019367">
    <property type="term" value="P:fatty acid elongation, saturated fatty acid"/>
    <property type="evidence" value="ECO:0007669"/>
    <property type="project" value="TreeGrafter"/>
</dbReference>
<comment type="similarity">
    <text evidence="11">Belongs to the ELO family.</text>
</comment>
<dbReference type="InterPro" id="IPR002076">
    <property type="entry name" value="ELO_fam"/>
</dbReference>
<dbReference type="PANTHER" id="PTHR11157:SF5">
    <property type="entry name" value="ELONGATION OF VERY LONG CHAIN FATTY ACIDS PROTEIN"/>
    <property type="match status" value="1"/>
</dbReference>